<keyword evidence="1" id="KW-0472">Membrane</keyword>
<feature type="transmembrane region" description="Helical" evidence="1">
    <location>
        <begin position="65"/>
        <end position="90"/>
    </location>
</feature>
<proteinExistence type="predicted"/>
<keyword evidence="1" id="KW-0812">Transmembrane</keyword>
<evidence type="ECO:0000313" key="3">
    <source>
        <dbReference type="Proteomes" id="UP000269154"/>
    </source>
</evidence>
<protein>
    <submittedName>
        <fullName evidence="2">Uncharacterized protein</fullName>
    </submittedName>
</protein>
<dbReference type="EMBL" id="RCBY01000069">
    <property type="protein sequence ID" value="RQH42990.1"/>
    <property type="molecule type" value="Genomic_DNA"/>
</dbReference>
<organism evidence="2 3">
    <name type="scientific">Okeania hirsuta</name>
    <dbReference type="NCBI Taxonomy" id="1458930"/>
    <lineage>
        <taxon>Bacteria</taxon>
        <taxon>Bacillati</taxon>
        <taxon>Cyanobacteriota</taxon>
        <taxon>Cyanophyceae</taxon>
        <taxon>Oscillatoriophycideae</taxon>
        <taxon>Oscillatoriales</taxon>
        <taxon>Microcoleaceae</taxon>
        <taxon>Okeania</taxon>
    </lineage>
</organism>
<keyword evidence="3" id="KW-1185">Reference proteome</keyword>
<comment type="caution">
    <text evidence="2">The sequence shown here is derived from an EMBL/GenBank/DDBJ whole genome shotgun (WGS) entry which is preliminary data.</text>
</comment>
<evidence type="ECO:0000256" key="1">
    <source>
        <dbReference type="SAM" id="Phobius"/>
    </source>
</evidence>
<keyword evidence="1" id="KW-1133">Transmembrane helix</keyword>
<dbReference type="Proteomes" id="UP000269154">
    <property type="component" value="Unassembled WGS sequence"/>
</dbReference>
<evidence type="ECO:0000313" key="2">
    <source>
        <dbReference type="EMBL" id="RQH42990.1"/>
    </source>
</evidence>
<gene>
    <name evidence="2" type="ORF">D5R40_13950</name>
</gene>
<dbReference type="AlphaFoldDB" id="A0A3N6NXF2"/>
<sequence>MNKNKLIIICLSIIILVSVGLNFLFFRSRNYYLQLNSLQLNPLAIKYYPIDTNPKEAKNLNQKKLYFFLEILVPVVGIHLKVLMILILLIEEFMGKLQGKF</sequence>
<name>A0A3N6NXF2_9CYAN</name>
<feature type="transmembrane region" description="Helical" evidence="1">
    <location>
        <begin position="6"/>
        <end position="26"/>
    </location>
</feature>
<accession>A0A3N6NXF2</accession>
<reference evidence="2 3" key="1">
    <citation type="journal article" date="2018" name="ACS Chem. Biol.">
        <title>Ketoreductase domain dysfunction expands chemodiversity: malyngamide biosynthesis in the cyanobacterium Okeania hirsuta.</title>
        <authorList>
            <person name="Moss N.A."/>
            <person name="Leao T."/>
            <person name="Rankin M."/>
            <person name="McCullough T.M."/>
            <person name="Qu P."/>
            <person name="Korobeynikov A."/>
            <person name="Smith J.L."/>
            <person name="Gerwick L."/>
            <person name="Gerwick W.H."/>
        </authorList>
    </citation>
    <scope>NUCLEOTIDE SEQUENCE [LARGE SCALE GENOMIC DNA]</scope>
    <source>
        <strain evidence="2 3">PAB10Feb10-1</strain>
    </source>
</reference>